<organism evidence="3 4">
    <name type="scientific">Malassezia pachydermatis</name>
    <dbReference type="NCBI Taxonomy" id="77020"/>
    <lineage>
        <taxon>Eukaryota</taxon>
        <taxon>Fungi</taxon>
        <taxon>Dikarya</taxon>
        <taxon>Basidiomycota</taxon>
        <taxon>Ustilaginomycotina</taxon>
        <taxon>Malasseziomycetes</taxon>
        <taxon>Malasseziales</taxon>
        <taxon>Malasseziaceae</taxon>
        <taxon>Malassezia</taxon>
    </lineage>
</organism>
<name>A0A0M8MPW8_9BASI</name>
<proteinExistence type="predicted"/>
<dbReference type="EMBL" id="LGAV01000004">
    <property type="protein sequence ID" value="KOS14437.1"/>
    <property type="molecule type" value="Genomic_DNA"/>
</dbReference>
<reference evidence="3 4" key="1">
    <citation type="submission" date="2015-07" db="EMBL/GenBank/DDBJ databases">
        <title>Draft Genome Sequence of Malassezia furfur CBS1878 and Malassezia pachydermatis CBS1879.</title>
        <authorList>
            <person name="Triana S."/>
            <person name="Ohm R."/>
            <person name="Gonzalez A."/>
            <person name="DeCock H."/>
            <person name="Restrepo S."/>
            <person name="Celis A."/>
        </authorList>
    </citation>
    <scope>NUCLEOTIDE SEQUENCE [LARGE SCALE GENOMIC DNA]</scope>
    <source>
        <strain evidence="3 4">CBS 1879</strain>
    </source>
</reference>
<feature type="domain" description="LYR motif-containing protein Cup1-like N-terminal" evidence="2">
    <location>
        <begin position="31"/>
        <end position="99"/>
    </location>
</feature>
<dbReference type="InterPro" id="IPR046896">
    <property type="entry name" value="Cup1-like_N"/>
</dbReference>
<protein>
    <recommendedName>
        <fullName evidence="2">LYR motif-containing protein Cup1-like N-terminal domain-containing protein</fullName>
    </recommendedName>
</protein>
<dbReference type="OrthoDB" id="3366087at2759"/>
<dbReference type="GeneID" id="28730434"/>
<dbReference type="Pfam" id="PF20263">
    <property type="entry name" value="LYRM2-like"/>
    <property type="match status" value="1"/>
</dbReference>
<gene>
    <name evidence="3" type="ORF">Malapachy_4103</name>
</gene>
<evidence type="ECO:0000313" key="3">
    <source>
        <dbReference type="EMBL" id="KOS14437.1"/>
    </source>
</evidence>
<sequence>MASSPARVYRQWREQARLLGWRWCDPYLYQAHAFLARRTVEAWRDAMVAQRHAIAARKAQQAEMRCRQLQWANAGWTHAISRALDQAYARRGALRHSILRALAPPHPSPSVGENARYPRRLRLPHLSSLVQTMILSKDAQRGDAPKPSALACPPKLALAYESVQKIPGHTLSRRRRANAHWRWFSMQWQRVRAPLGLHIVRANDAEDTPGFAPREQPYSALYAHVESRAASPGPTAPRRVRRAQNTVCESTIIRPRYLRAAQEAVTAMEATHTATYRKAARRLSSRLVTVTPTSRAYRRQYARILAQSPRIDVHDNAVSWKKHASTPPHSIPPWMQLAHSLQALTKAESASPTPDAKPSAAEKRKPFRIHLSPHALYSGKGPRTVRAQATPDEAAWLARGSQGLK</sequence>
<dbReference type="Proteomes" id="UP000037751">
    <property type="component" value="Unassembled WGS sequence"/>
</dbReference>
<evidence type="ECO:0000259" key="2">
    <source>
        <dbReference type="Pfam" id="PF20263"/>
    </source>
</evidence>
<keyword evidence="4" id="KW-1185">Reference proteome</keyword>
<evidence type="ECO:0000256" key="1">
    <source>
        <dbReference type="SAM" id="MobiDB-lite"/>
    </source>
</evidence>
<dbReference type="VEuPathDB" id="FungiDB:Malapachy_4103"/>
<feature type="region of interest" description="Disordered" evidence="1">
    <location>
        <begin position="343"/>
        <end position="386"/>
    </location>
</feature>
<dbReference type="AlphaFoldDB" id="A0A0M8MPW8"/>
<accession>A0A0M8MPW8</accession>
<comment type="caution">
    <text evidence="3">The sequence shown here is derived from an EMBL/GenBank/DDBJ whole genome shotgun (WGS) entry which is preliminary data.</text>
</comment>
<dbReference type="RefSeq" id="XP_017992069.1">
    <property type="nucleotide sequence ID" value="XM_018138558.1"/>
</dbReference>
<evidence type="ECO:0000313" key="4">
    <source>
        <dbReference type="Proteomes" id="UP000037751"/>
    </source>
</evidence>